<dbReference type="Gene3D" id="3.30.450.40">
    <property type="match status" value="1"/>
</dbReference>
<dbReference type="GO" id="GO:0007165">
    <property type="term" value="P:signal transduction"/>
    <property type="evidence" value="ECO:0007669"/>
    <property type="project" value="InterPro"/>
</dbReference>
<dbReference type="PANTHER" id="PTHR43155:SF2">
    <property type="entry name" value="CYCLIC DI-GMP PHOSPHODIESTERASE PA4108"/>
    <property type="match status" value="1"/>
</dbReference>
<dbReference type="SMART" id="SM00065">
    <property type="entry name" value="GAF"/>
    <property type="match status" value="1"/>
</dbReference>
<keyword evidence="1" id="KW-0175">Coiled coil</keyword>
<dbReference type="PANTHER" id="PTHR43155">
    <property type="entry name" value="CYCLIC DI-GMP PHOSPHODIESTERASE PA4108-RELATED"/>
    <property type="match status" value="1"/>
</dbReference>
<feature type="transmembrane region" description="Helical" evidence="2">
    <location>
        <begin position="6"/>
        <end position="26"/>
    </location>
</feature>
<dbReference type="SUPFAM" id="SSF55781">
    <property type="entry name" value="GAF domain-like"/>
    <property type="match status" value="1"/>
</dbReference>
<feature type="transmembrane region" description="Helical" evidence="2">
    <location>
        <begin position="174"/>
        <end position="198"/>
    </location>
</feature>
<dbReference type="SMART" id="SM00304">
    <property type="entry name" value="HAMP"/>
    <property type="match status" value="1"/>
</dbReference>
<dbReference type="Gene3D" id="3.30.450.290">
    <property type="match status" value="1"/>
</dbReference>
<dbReference type="Gene3D" id="1.10.3210.10">
    <property type="entry name" value="Hypothetical protein af1432"/>
    <property type="match status" value="1"/>
</dbReference>
<dbReference type="SUPFAM" id="SSF158472">
    <property type="entry name" value="HAMP domain-like"/>
    <property type="match status" value="1"/>
</dbReference>
<evidence type="ECO:0000259" key="3">
    <source>
        <dbReference type="PROSITE" id="PS50885"/>
    </source>
</evidence>
<evidence type="ECO:0000313" key="6">
    <source>
        <dbReference type="Proteomes" id="UP000031433"/>
    </source>
</evidence>
<dbReference type="Pfam" id="PF00672">
    <property type="entry name" value="HAMP"/>
    <property type="match status" value="1"/>
</dbReference>
<organism evidence="5 6">
    <name type="scientific">Geobacter soli</name>
    <dbReference type="NCBI Taxonomy" id="1510391"/>
    <lineage>
        <taxon>Bacteria</taxon>
        <taxon>Pseudomonadati</taxon>
        <taxon>Thermodesulfobacteriota</taxon>
        <taxon>Desulfuromonadia</taxon>
        <taxon>Geobacterales</taxon>
        <taxon>Geobacteraceae</taxon>
        <taxon>Geobacter</taxon>
    </lineage>
</organism>
<dbReference type="CDD" id="cd00077">
    <property type="entry name" value="HDc"/>
    <property type="match status" value="1"/>
</dbReference>
<dbReference type="PROSITE" id="PS50885">
    <property type="entry name" value="HAMP"/>
    <property type="match status" value="1"/>
</dbReference>
<feature type="domain" description="HD-GYP" evidence="4">
    <location>
        <begin position="488"/>
        <end position="683"/>
    </location>
</feature>
<name>A0A0C1TL17_9BACT</name>
<dbReference type="SMART" id="SM00471">
    <property type="entry name" value="HDc"/>
    <property type="match status" value="1"/>
</dbReference>
<evidence type="ECO:0000256" key="2">
    <source>
        <dbReference type="SAM" id="Phobius"/>
    </source>
</evidence>
<dbReference type="PROSITE" id="PS51832">
    <property type="entry name" value="HD_GYP"/>
    <property type="match status" value="1"/>
</dbReference>
<dbReference type="InterPro" id="IPR006675">
    <property type="entry name" value="HDIG_dom"/>
</dbReference>
<dbReference type="GO" id="GO:0016020">
    <property type="term" value="C:membrane"/>
    <property type="evidence" value="ECO:0007669"/>
    <property type="project" value="InterPro"/>
</dbReference>
<feature type="domain" description="HAMP" evidence="3">
    <location>
        <begin position="196"/>
        <end position="248"/>
    </location>
</feature>
<dbReference type="InterPro" id="IPR003018">
    <property type="entry name" value="GAF"/>
</dbReference>
<gene>
    <name evidence="5" type="ORF">SE37_02195</name>
</gene>
<feature type="coiled-coil region" evidence="1">
    <location>
        <begin position="267"/>
        <end position="329"/>
    </location>
</feature>
<proteinExistence type="predicted"/>
<dbReference type="Gene3D" id="6.10.340.10">
    <property type="match status" value="1"/>
</dbReference>
<dbReference type="SUPFAM" id="SSF109604">
    <property type="entry name" value="HD-domain/PDEase-like"/>
    <property type="match status" value="1"/>
</dbReference>
<dbReference type="InterPro" id="IPR029016">
    <property type="entry name" value="GAF-like_dom_sf"/>
</dbReference>
<dbReference type="InterPro" id="IPR048904">
    <property type="entry name" value="Mcp40H-20-like_sensor"/>
</dbReference>
<evidence type="ECO:0000259" key="4">
    <source>
        <dbReference type="PROSITE" id="PS51832"/>
    </source>
</evidence>
<dbReference type="CDD" id="cd06225">
    <property type="entry name" value="HAMP"/>
    <property type="match status" value="1"/>
</dbReference>
<keyword evidence="2" id="KW-1133">Transmembrane helix</keyword>
<reference evidence="5 6" key="1">
    <citation type="submission" date="2015-01" db="EMBL/GenBank/DDBJ databases">
        <title>Genome sequence of the anaerobic bacterium Geobacter soli GSS01, a dissimilatory Fe(III) reducer from soil.</title>
        <authorList>
            <person name="Yang G."/>
            <person name="Zhou S."/>
        </authorList>
    </citation>
    <scope>NUCLEOTIDE SEQUENCE [LARGE SCALE GENOMIC DNA]</scope>
    <source>
        <strain evidence="5 6">GSS01</strain>
    </source>
</reference>
<dbReference type="InterPro" id="IPR003660">
    <property type="entry name" value="HAMP_dom"/>
</dbReference>
<dbReference type="NCBIfam" id="TIGR00277">
    <property type="entry name" value="HDIG"/>
    <property type="match status" value="1"/>
</dbReference>
<sequence length="712" mass="81020">MNSLRVKILGMITLIVVVIVATFGYLEYRNQQRTITRISARNAQILATTIQNSIENVMMSGQSDEVTRILTRLKTHEAINSLTIFDENGRILNSSDKREIGGQVDVQELEAYRKGNAIHLHNRGNHQQFHSISLIYNRPACQGCHDAGQVILGALEIELPIDYLQADLDKGKSFALTSTLFMVLLIFITVSLFLHAYVNRPLKAIIASMQRVEHGDFDVRSDIYSSDDMMALSDNFNMMVNKLKYYMETTISHERELARAQSKLSHHHEMHLMNQKLEEQLREIENLNVGMEERIEEIEEANYKIADLASELEDKNTNLEQAVARLSTLYKVGLALNSTMEPERLFNLIVKTTVDTLHAQIGYVILYSPRERNLQVTTLLGHTIPEGSSTTLPMKQSSVSTWVIENRRPLLITDMDEWPQFDRYSSLGYERRTLVCAPLQVKDEIIGTITVVNKDDHSTYTNEELELLSTIAAQASIAIKNAQLYDEQQATYLHTIQALVSAIEASDSYTRGHSERVTRYSTELARKLRLPADRVKVIERAAILHDIGKIGIDLSLLHKEGKLSSDEIRDLQQHPEIGMKILEPIDFLQDVRQCIGQHHERYDGRGYPNRLGREEQLLESRILAVADAFDAMTSDRPYRKALPVELAVRELIDNVGTQFDPELVPAFIELLESGILGIAFQREEPHDFSPARDHRRAERKVVAISEYGHRTT</sequence>
<dbReference type="Proteomes" id="UP000031433">
    <property type="component" value="Unassembled WGS sequence"/>
</dbReference>
<protein>
    <submittedName>
        <fullName evidence="5">Membrane protein</fullName>
    </submittedName>
</protein>
<accession>A0A0C1TL17</accession>
<dbReference type="InterPro" id="IPR003607">
    <property type="entry name" value="HD/PDEase_dom"/>
</dbReference>
<dbReference type="Pfam" id="PF01590">
    <property type="entry name" value="GAF"/>
    <property type="match status" value="1"/>
</dbReference>
<dbReference type="EMBL" id="JXBL01000001">
    <property type="protein sequence ID" value="KIE41524.1"/>
    <property type="molecule type" value="Genomic_DNA"/>
</dbReference>
<dbReference type="InterPro" id="IPR037522">
    <property type="entry name" value="HD_GYP_dom"/>
</dbReference>
<comment type="caution">
    <text evidence="5">The sequence shown here is derived from an EMBL/GenBank/DDBJ whole genome shotgun (WGS) entry which is preliminary data.</text>
</comment>
<dbReference type="Pfam" id="PF21563">
    <property type="entry name" value="Mcp40H-20_sensor"/>
    <property type="match status" value="1"/>
</dbReference>
<keyword evidence="6" id="KW-1185">Reference proteome</keyword>
<evidence type="ECO:0000313" key="5">
    <source>
        <dbReference type="EMBL" id="KIE41524.1"/>
    </source>
</evidence>
<dbReference type="Pfam" id="PF13487">
    <property type="entry name" value="HD_5"/>
    <property type="match status" value="1"/>
</dbReference>
<evidence type="ECO:0000256" key="1">
    <source>
        <dbReference type="SAM" id="Coils"/>
    </source>
</evidence>
<keyword evidence="2" id="KW-0812">Transmembrane</keyword>
<keyword evidence="2" id="KW-0472">Membrane</keyword>
<dbReference type="RefSeq" id="WP_039643308.1">
    <property type="nucleotide sequence ID" value="NZ_JXBL01000001.1"/>
</dbReference>
<dbReference type="AlphaFoldDB" id="A0A0C1TL17"/>